<name>E3FXT2_STIAD</name>
<protein>
    <submittedName>
        <fullName evidence="9">Serine/threonine kinase family protein</fullName>
    </submittedName>
</protein>
<evidence type="ECO:0000256" key="1">
    <source>
        <dbReference type="ARBA" id="ARBA00022679"/>
    </source>
</evidence>
<keyword evidence="1" id="KW-0808">Transferase</keyword>
<keyword evidence="4 5" id="KW-0067">ATP-binding</keyword>
<evidence type="ECO:0000259" key="8">
    <source>
        <dbReference type="PROSITE" id="PS50011"/>
    </source>
</evidence>
<evidence type="ECO:0000256" key="3">
    <source>
        <dbReference type="ARBA" id="ARBA00022777"/>
    </source>
</evidence>
<keyword evidence="3 9" id="KW-0418">Kinase</keyword>
<evidence type="ECO:0000256" key="6">
    <source>
        <dbReference type="SAM" id="MobiDB-lite"/>
    </source>
</evidence>
<dbReference type="SUPFAM" id="SSF56112">
    <property type="entry name" value="Protein kinase-like (PK-like)"/>
    <property type="match status" value="1"/>
</dbReference>
<feature type="region of interest" description="Disordered" evidence="6">
    <location>
        <begin position="72"/>
        <end position="113"/>
    </location>
</feature>
<dbReference type="InterPro" id="IPR017441">
    <property type="entry name" value="Protein_kinase_ATP_BS"/>
</dbReference>
<gene>
    <name evidence="9" type="ordered locus">STAUR_8307</name>
</gene>
<dbReference type="GO" id="GO:0005524">
    <property type="term" value="F:ATP binding"/>
    <property type="evidence" value="ECO:0007669"/>
    <property type="project" value="UniProtKB-UniRule"/>
</dbReference>
<dbReference type="SMART" id="SM00220">
    <property type="entry name" value="S_TKc"/>
    <property type="match status" value="1"/>
</dbReference>
<dbReference type="HOGENOM" id="CLU_272951_0_0_7"/>
<dbReference type="STRING" id="378806.STAUR_8307"/>
<keyword evidence="7" id="KW-1133">Transmembrane helix</keyword>
<dbReference type="CDD" id="cd14014">
    <property type="entry name" value="STKc_PknB_like"/>
    <property type="match status" value="1"/>
</dbReference>
<dbReference type="InterPro" id="IPR000719">
    <property type="entry name" value="Prot_kinase_dom"/>
</dbReference>
<keyword evidence="2 5" id="KW-0547">Nucleotide-binding</keyword>
<evidence type="ECO:0000256" key="7">
    <source>
        <dbReference type="SAM" id="Phobius"/>
    </source>
</evidence>
<evidence type="ECO:0000313" key="9">
    <source>
        <dbReference type="EMBL" id="ADO76061.1"/>
    </source>
</evidence>
<evidence type="ECO:0000313" key="10">
    <source>
        <dbReference type="Proteomes" id="UP000001351"/>
    </source>
</evidence>
<accession>E3FXT2</accession>
<dbReference type="KEGG" id="sur:STAUR_8307"/>
<dbReference type="eggNOG" id="COG0457">
    <property type="taxonomic scope" value="Bacteria"/>
</dbReference>
<evidence type="ECO:0000256" key="5">
    <source>
        <dbReference type="PROSITE-ProRule" id="PRU10141"/>
    </source>
</evidence>
<keyword evidence="7" id="KW-0812">Transmembrane</keyword>
<dbReference type="Proteomes" id="UP000001351">
    <property type="component" value="Chromosome"/>
</dbReference>
<dbReference type="Gene3D" id="1.10.510.10">
    <property type="entry name" value="Transferase(Phosphotransferase) domain 1"/>
    <property type="match status" value="1"/>
</dbReference>
<dbReference type="PROSITE" id="PS00108">
    <property type="entry name" value="PROTEIN_KINASE_ST"/>
    <property type="match status" value="1"/>
</dbReference>
<dbReference type="InterPro" id="IPR011990">
    <property type="entry name" value="TPR-like_helical_dom_sf"/>
</dbReference>
<dbReference type="InterPro" id="IPR008271">
    <property type="entry name" value="Ser/Thr_kinase_AS"/>
</dbReference>
<dbReference type="SUPFAM" id="SSF48439">
    <property type="entry name" value="Protein prenylyltransferase"/>
    <property type="match status" value="1"/>
</dbReference>
<keyword evidence="7" id="KW-0472">Membrane</keyword>
<dbReference type="AlphaFoldDB" id="E3FXT2"/>
<dbReference type="PROSITE" id="PS00107">
    <property type="entry name" value="PROTEIN_KINASE_ATP"/>
    <property type="match status" value="1"/>
</dbReference>
<feature type="transmembrane region" description="Helical" evidence="7">
    <location>
        <begin position="402"/>
        <end position="424"/>
    </location>
</feature>
<dbReference type="Gene3D" id="3.30.200.20">
    <property type="entry name" value="Phosphorylase Kinase, domain 1"/>
    <property type="match status" value="1"/>
</dbReference>
<feature type="compositionally biased region" description="Pro residues" evidence="6">
    <location>
        <begin position="99"/>
        <end position="113"/>
    </location>
</feature>
<dbReference type="EMBL" id="CP002271">
    <property type="protein sequence ID" value="ADO76061.1"/>
    <property type="molecule type" value="Genomic_DNA"/>
</dbReference>
<feature type="domain" description="Protein kinase" evidence="8">
    <location>
        <begin position="119"/>
        <end position="378"/>
    </location>
</feature>
<keyword evidence="10" id="KW-1185">Reference proteome</keyword>
<proteinExistence type="predicted"/>
<dbReference type="GO" id="GO:0004674">
    <property type="term" value="F:protein serine/threonine kinase activity"/>
    <property type="evidence" value="ECO:0007669"/>
    <property type="project" value="TreeGrafter"/>
</dbReference>
<dbReference type="PANTHER" id="PTHR43289:SF34">
    <property type="entry name" value="SERINE_THREONINE-PROTEIN KINASE YBDM-RELATED"/>
    <property type="match status" value="1"/>
</dbReference>
<organism evidence="9 10">
    <name type="scientific">Stigmatella aurantiaca (strain DW4/3-1)</name>
    <dbReference type="NCBI Taxonomy" id="378806"/>
    <lineage>
        <taxon>Bacteria</taxon>
        <taxon>Pseudomonadati</taxon>
        <taxon>Myxococcota</taxon>
        <taxon>Myxococcia</taxon>
        <taxon>Myxococcales</taxon>
        <taxon>Cystobacterineae</taxon>
        <taxon>Archangiaceae</taxon>
        <taxon>Stigmatella</taxon>
    </lineage>
</organism>
<feature type="compositionally biased region" description="Low complexity" evidence="6">
    <location>
        <begin position="88"/>
        <end position="98"/>
    </location>
</feature>
<evidence type="ECO:0000256" key="4">
    <source>
        <dbReference type="ARBA" id="ARBA00022840"/>
    </source>
</evidence>
<dbReference type="Pfam" id="PF00069">
    <property type="entry name" value="Pkinase"/>
    <property type="match status" value="1"/>
</dbReference>
<dbReference type="Gene3D" id="1.25.40.10">
    <property type="entry name" value="Tetratricopeptide repeat domain"/>
    <property type="match status" value="4"/>
</dbReference>
<evidence type="ECO:0000256" key="2">
    <source>
        <dbReference type="ARBA" id="ARBA00022741"/>
    </source>
</evidence>
<dbReference type="PANTHER" id="PTHR43289">
    <property type="entry name" value="MITOGEN-ACTIVATED PROTEIN KINASE KINASE KINASE 20-RELATED"/>
    <property type="match status" value="1"/>
</dbReference>
<reference evidence="9 10" key="1">
    <citation type="journal article" date="2011" name="Mol. Biol. Evol.">
        <title>Comparative genomic analysis of fruiting body formation in Myxococcales.</title>
        <authorList>
            <person name="Huntley S."/>
            <person name="Hamann N."/>
            <person name="Wegener-Feldbrugge S."/>
            <person name="Treuner-Lange A."/>
            <person name="Kube M."/>
            <person name="Reinhardt R."/>
            <person name="Klages S."/>
            <person name="Muller R."/>
            <person name="Ronning C.M."/>
            <person name="Nierman W.C."/>
            <person name="Sogaard-Andersen L."/>
        </authorList>
    </citation>
    <scope>NUCLEOTIDE SEQUENCE [LARGE SCALE GENOMIC DNA]</scope>
    <source>
        <strain evidence="9 10">DW4/3-1</strain>
    </source>
</reference>
<dbReference type="PROSITE" id="PS50011">
    <property type="entry name" value="PROTEIN_KINASE_DOM"/>
    <property type="match status" value="1"/>
</dbReference>
<sequence>MPGPASLYAPRVSPPGTWQAAYEDELRFAMVEGILSRNEMEALRAEALRLQRSPLELLLERGQLSPQTLSSLRHRTEPQDTPPPAPASPFEAPLTQQPGGPPPSPSSEPPFPLPHWDRYQPVRFLGQGGMGQVFLAYDPRLRRNVALKFVRDGAPELAQRFLSEARAQARVLHERVCEMYEVGEVQGRAFIAMQYVNGRHLGQLAPELTLEQKLRVLRDVAEGVHAAHRAGLIHRDLKPSNILIERSEEGDLKAYVMDFGLARDWHAEHTATGDVLGTPHYMAPEQARGEGSALDLRVDVYSLGATLYHVLAGVPPFVADNALGLLQRIQSEEPRSLRERVPGLPVDLEAIVFKCLEKDREARYGSARALAEDLERFLSGEPVRARRAGAGYRLRKKLRKHWLVVGLGSTALLGLMLALAQALLTQREVALRERLARRFTERVERMEAQARYAALSPLHDTRPDRRALQEGMAALEEEIRQGGEPAQAPGNYALGRALLALGDPERALPRLESAWRGGYHDARVAYALALALGQLYQEQLLEVERLRDTGLRELRRQALEQRYRDPALGYLRQSEGADAPSPHYVAALLAFYEGRHAEALSELDAMRTTYPWFHEGPQLRGDIFQARAFRRRNQGDRSGALADIEAARQAYAEAARIGESEPAVHSALASLHLASLYLELYSQGEVQPPYERGVEALAHALTAAPDSFKVRVLESKFHRRLAEFRMQQGGEVLPLVEKALAAARAAQVLAPGESQPSLELAQVLRLWARYRQEHGEDPGEQLRQAVQSFERVPAASWDYGVQIELGHSFKIWADYEDQGGGDSLAHRDQAIAAYQVAIALDAKPVDGWVNLGTAYFKRASHPRAVDADADLERAREALERARGIDAGNYVPYYYGAQVHEWRARRRYNRGGAAAPELEKAIALYRQGLGINAKLPQFHNALGGALLWRSELAWEEGQDPFELLDVAQASFEQARDVAPKQGFAYNNLGEVHAWRGLYRSQRGEDPSESIRKALAFFREALERMPKQALFRANVAKAQHTLALWELRQGRDPGPRLEEAEASLRQEFELYPQLGFALRYAGEVQGVRARWRAQRGQGRGEDFERAAGFFRQAIERDPEWHEYRLALGRLHLAWAAWLAHTGQDRSAVLREGLARVEEALAARPHWAQALAARARLLLMLSETPAPVAQQEGWRSEARKVLEQALALNPHLGMAEEP</sequence>
<dbReference type="eggNOG" id="COG0515">
    <property type="taxonomic scope" value="Bacteria"/>
</dbReference>
<feature type="binding site" evidence="5">
    <location>
        <position position="148"/>
    </location>
    <ligand>
        <name>ATP</name>
        <dbReference type="ChEBI" id="CHEBI:30616"/>
    </ligand>
</feature>
<dbReference type="InterPro" id="IPR011009">
    <property type="entry name" value="Kinase-like_dom_sf"/>
</dbReference>
<dbReference type="SUPFAM" id="SSF48452">
    <property type="entry name" value="TPR-like"/>
    <property type="match status" value="1"/>
</dbReference>